<evidence type="ECO:0000256" key="4">
    <source>
        <dbReference type="ARBA" id="ARBA00023136"/>
    </source>
</evidence>
<evidence type="ECO:0000313" key="6">
    <source>
        <dbReference type="EMBL" id="HJA06330.1"/>
    </source>
</evidence>
<dbReference type="GO" id="GO:0016020">
    <property type="term" value="C:membrane"/>
    <property type="evidence" value="ECO:0007669"/>
    <property type="project" value="UniProtKB-SubCell"/>
</dbReference>
<dbReference type="Proteomes" id="UP000824223">
    <property type="component" value="Unassembled WGS sequence"/>
</dbReference>
<reference evidence="6" key="2">
    <citation type="submission" date="2021-04" db="EMBL/GenBank/DDBJ databases">
        <authorList>
            <person name="Gilroy R."/>
        </authorList>
    </citation>
    <scope>NUCLEOTIDE SEQUENCE</scope>
    <source>
        <strain evidence="6">ChiSjej2B20-11307</strain>
    </source>
</reference>
<feature type="transmembrane region" description="Helical" evidence="5">
    <location>
        <begin position="32"/>
        <end position="51"/>
    </location>
</feature>
<dbReference type="AlphaFoldDB" id="A0A9D2KIR7"/>
<evidence type="ECO:0008006" key="8">
    <source>
        <dbReference type="Google" id="ProtNLM"/>
    </source>
</evidence>
<evidence type="ECO:0000256" key="2">
    <source>
        <dbReference type="ARBA" id="ARBA00022692"/>
    </source>
</evidence>
<comment type="caution">
    <text evidence="6">The sequence shown here is derived from an EMBL/GenBank/DDBJ whole genome shotgun (WGS) entry which is preliminary data.</text>
</comment>
<accession>A0A9D2KIR7</accession>
<evidence type="ECO:0000256" key="1">
    <source>
        <dbReference type="ARBA" id="ARBA00004141"/>
    </source>
</evidence>
<reference evidence="6" key="1">
    <citation type="journal article" date="2021" name="PeerJ">
        <title>Extensive microbial diversity within the chicken gut microbiome revealed by metagenomics and culture.</title>
        <authorList>
            <person name="Gilroy R."/>
            <person name="Ravi A."/>
            <person name="Getino M."/>
            <person name="Pursley I."/>
            <person name="Horton D.L."/>
            <person name="Alikhan N.F."/>
            <person name="Baker D."/>
            <person name="Gharbi K."/>
            <person name="Hall N."/>
            <person name="Watson M."/>
            <person name="Adriaenssens E.M."/>
            <person name="Foster-Nyarko E."/>
            <person name="Jarju S."/>
            <person name="Secka A."/>
            <person name="Antonio M."/>
            <person name="Oren A."/>
            <person name="Chaudhuri R.R."/>
            <person name="La Ragione R."/>
            <person name="Hildebrand F."/>
            <person name="Pallen M.J."/>
        </authorList>
    </citation>
    <scope>NUCLEOTIDE SEQUENCE</scope>
    <source>
        <strain evidence="6">ChiSjej2B20-11307</strain>
    </source>
</reference>
<comment type="subcellular location">
    <subcellularLocation>
        <location evidence="1">Membrane</location>
        <topology evidence="1">Multi-pass membrane protein</topology>
    </subcellularLocation>
</comment>
<gene>
    <name evidence="6" type="ORF">H9798_04160</name>
</gene>
<name>A0A9D2KIR7_9FIRM</name>
<evidence type="ECO:0000256" key="3">
    <source>
        <dbReference type="ARBA" id="ARBA00022989"/>
    </source>
</evidence>
<evidence type="ECO:0000313" key="7">
    <source>
        <dbReference type="Proteomes" id="UP000824223"/>
    </source>
</evidence>
<evidence type="ECO:0000256" key="5">
    <source>
        <dbReference type="SAM" id="Phobius"/>
    </source>
</evidence>
<organism evidence="6 7">
    <name type="scientific">Candidatus Mediterraneibacter pullicola</name>
    <dbReference type="NCBI Taxonomy" id="2838682"/>
    <lineage>
        <taxon>Bacteria</taxon>
        <taxon>Bacillati</taxon>
        <taxon>Bacillota</taxon>
        <taxon>Clostridia</taxon>
        <taxon>Lachnospirales</taxon>
        <taxon>Lachnospiraceae</taxon>
        <taxon>Mediterraneibacter</taxon>
    </lineage>
</organism>
<keyword evidence="4 5" id="KW-0472">Membrane</keyword>
<protein>
    <recommendedName>
        <fullName evidence="8">Formate/nitrite transporter</fullName>
    </recommendedName>
</protein>
<sequence>MFCGFEHIVADMFYLSCYVLYFEADILSVVKVLFFVSAGNMTGGLLIACAVRCLDRKNGKEDIGKQNLLSL</sequence>
<dbReference type="EMBL" id="DXAK01000018">
    <property type="protein sequence ID" value="HJA06330.1"/>
    <property type="molecule type" value="Genomic_DNA"/>
</dbReference>
<proteinExistence type="predicted"/>
<keyword evidence="2 5" id="KW-0812">Transmembrane</keyword>
<keyword evidence="3 5" id="KW-1133">Transmembrane helix</keyword>
<dbReference type="InterPro" id="IPR023271">
    <property type="entry name" value="Aquaporin-like"/>
</dbReference>
<dbReference type="Gene3D" id="1.20.1080.10">
    <property type="entry name" value="Glycerol uptake facilitator protein"/>
    <property type="match status" value="1"/>
</dbReference>